<proteinExistence type="predicted"/>
<evidence type="ECO:0000259" key="1">
    <source>
        <dbReference type="SMART" id="SM00470"/>
    </source>
</evidence>
<keyword evidence="2" id="KW-0489">Methyltransferase</keyword>
<sequence>MVTKGLKAGTFKEAKLGKTRARREDLARERRIRQTAVSAGRNDFLPELRLCEYRISELAPPRRRTRKDNAAQIERVAASIAEFGFSQPILIRDGIVIDGWIRVLAAQKLGLERVPVIVCDHLDDTQARALSLAVNRIGELGEWDLDQLKIEFEELIELEIDLDVTGFSAQEQDIILLDPIADGTGEADACEEPPDTPVSRIGDVWHLGDHRIICGNALEEATYTALLNGTSVHAVLSDFPYNVRIKNNVSGLGKKVHDEFVMASGELSDDEWQAFLDQGIARLTESILDGSVLFVFMDFR</sequence>
<dbReference type="Pfam" id="PF02195">
    <property type="entry name" value="ParB_N"/>
    <property type="match status" value="1"/>
</dbReference>
<dbReference type="PANTHER" id="PTHR33375">
    <property type="entry name" value="CHROMOSOME-PARTITIONING PROTEIN PARB-RELATED"/>
    <property type="match status" value="1"/>
</dbReference>
<dbReference type="Gene3D" id="3.90.1530.10">
    <property type="entry name" value="Conserved hypothetical protein from pyrococcus furiosus pfu- 392566-001, ParB domain"/>
    <property type="match status" value="1"/>
</dbReference>
<keyword evidence="3" id="KW-1185">Reference proteome</keyword>
<dbReference type="InterPro" id="IPR003115">
    <property type="entry name" value="ParB_N"/>
</dbReference>
<dbReference type="InterPro" id="IPR050336">
    <property type="entry name" value="Chromosome_partition/occlusion"/>
</dbReference>
<feature type="domain" description="ParB-like N-terminal" evidence="1">
    <location>
        <begin position="51"/>
        <end position="136"/>
    </location>
</feature>
<dbReference type="Proteomes" id="UP000283003">
    <property type="component" value="Unassembled WGS sequence"/>
</dbReference>
<dbReference type="GO" id="GO:0032259">
    <property type="term" value="P:methylation"/>
    <property type="evidence" value="ECO:0007669"/>
    <property type="project" value="UniProtKB-KW"/>
</dbReference>
<dbReference type="SUPFAM" id="SSF110849">
    <property type="entry name" value="ParB/Sulfiredoxin"/>
    <property type="match status" value="1"/>
</dbReference>
<dbReference type="GO" id="GO:0007059">
    <property type="term" value="P:chromosome segregation"/>
    <property type="evidence" value="ECO:0007669"/>
    <property type="project" value="TreeGrafter"/>
</dbReference>
<accession>A0A437GVV3</accession>
<dbReference type="SUPFAM" id="SSF53335">
    <property type="entry name" value="S-adenosyl-L-methionine-dependent methyltransferases"/>
    <property type="match status" value="1"/>
</dbReference>
<dbReference type="SMART" id="SM00470">
    <property type="entry name" value="ParB"/>
    <property type="match status" value="1"/>
</dbReference>
<dbReference type="CDD" id="cd16403">
    <property type="entry name" value="ParB_N_like_MT"/>
    <property type="match status" value="1"/>
</dbReference>
<dbReference type="AlphaFoldDB" id="A0A437GVV3"/>
<dbReference type="GO" id="GO:0008168">
    <property type="term" value="F:methyltransferase activity"/>
    <property type="evidence" value="ECO:0007669"/>
    <property type="project" value="UniProtKB-KW"/>
</dbReference>
<dbReference type="PANTHER" id="PTHR33375:SF1">
    <property type="entry name" value="CHROMOSOME-PARTITIONING PROTEIN PARB-RELATED"/>
    <property type="match status" value="1"/>
</dbReference>
<keyword evidence="2" id="KW-0808">Transferase</keyword>
<dbReference type="RefSeq" id="WP_127613131.1">
    <property type="nucleotide sequence ID" value="NZ_RXOL01000005.1"/>
</dbReference>
<organism evidence="2 3">
    <name type="scientific">Croceicoccus ponticola</name>
    <dbReference type="NCBI Taxonomy" id="2217664"/>
    <lineage>
        <taxon>Bacteria</taxon>
        <taxon>Pseudomonadati</taxon>
        <taxon>Pseudomonadota</taxon>
        <taxon>Alphaproteobacteria</taxon>
        <taxon>Sphingomonadales</taxon>
        <taxon>Erythrobacteraceae</taxon>
        <taxon>Croceicoccus</taxon>
    </lineage>
</organism>
<dbReference type="EMBL" id="RXOL01000005">
    <property type="protein sequence ID" value="RVQ66029.1"/>
    <property type="molecule type" value="Genomic_DNA"/>
</dbReference>
<dbReference type="InterPro" id="IPR029063">
    <property type="entry name" value="SAM-dependent_MTases_sf"/>
</dbReference>
<dbReference type="OrthoDB" id="7806498at2"/>
<evidence type="ECO:0000313" key="2">
    <source>
        <dbReference type="EMBL" id="RVQ66029.1"/>
    </source>
</evidence>
<gene>
    <name evidence="2" type="ORF">EKN06_11825</name>
</gene>
<dbReference type="GO" id="GO:0005694">
    <property type="term" value="C:chromosome"/>
    <property type="evidence" value="ECO:0007669"/>
    <property type="project" value="TreeGrafter"/>
</dbReference>
<reference evidence="2 3" key="1">
    <citation type="submission" date="2018-12" db="EMBL/GenBank/DDBJ databases">
        <title>Croceicoccus ponticola sp. nov., a lipolytic bacterium isolated from seawater.</title>
        <authorList>
            <person name="Yoon J.-H."/>
        </authorList>
    </citation>
    <scope>NUCLEOTIDE SEQUENCE [LARGE SCALE GENOMIC DNA]</scope>
    <source>
        <strain evidence="2 3">GM-16</strain>
    </source>
</reference>
<dbReference type="GO" id="GO:0045881">
    <property type="term" value="P:positive regulation of sporulation resulting in formation of a cellular spore"/>
    <property type="evidence" value="ECO:0007669"/>
    <property type="project" value="TreeGrafter"/>
</dbReference>
<evidence type="ECO:0000313" key="3">
    <source>
        <dbReference type="Proteomes" id="UP000283003"/>
    </source>
</evidence>
<dbReference type="InterPro" id="IPR036086">
    <property type="entry name" value="ParB/Sulfiredoxin_sf"/>
</dbReference>
<protein>
    <submittedName>
        <fullName evidence="2">Site-specific DNA-methyltransferase</fullName>
    </submittedName>
</protein>
<comment type="caution">
    <text evidence="2">The sequence shown here is derived from an EMBL/GenBank/DDBJ whole genome shotgun (WGS) entry which is preliminary data.</text>
</comment>
<name>A0A437GVV3_9SPHN</name>